<evidence type="ECO:0000313" key="1">
    <source>
        <dbReference type="EMBL" id="DAE23593.1"/>
    </source>
</evidence>
<accession>A0A8S5QXR1</accession>
<sequence length="165" mass="17015">MAAQLNYNYGTPKGVPGGKFDIAFDEVVTRKNENEDGVMKYGLAVAVGTDAGNGIKVPVTGTTAAQIEGITIALPNTEQDMAGKVVVKKNASLSVMKKGNIWGRLATGATPTYGAKAYVIPEGDEAGTFTHAADNGKSDSGKVEYLDISATFGNASDDGIAVIVL</sequence>
<dbReference type="Pfam" id="PF22758">
    <property type="entry name" value="Phage_cement"/>
    <property type="match status" value="1"/>
</dbReference>
<dbReference type="EMBL" id="BK015755">
    <property type="protein sequence ID" value="DAE23593.1"/>
    <property type="molecule type" value="Genomic_DNA"/>
</dbReference>
<name>A0A8S5QXR1_9CAUD</name>
<proteinExistence type="predicted"/>
<protein>
    <submittedName>
        <fullName evidence="1">Uncharacterized protein</fullName>
    </submittedName>
</protein>
<organism evidence="1">
    <name type="scientific">Myoviridae sp. ctyWv1</name>
    <dbReference type="NCBI Taxonomy" id="2826718"/>
    <lineage>
        <taxon>Viruses</taxon>
        <taxon>Duplodnaviria</taxon>
        <taxon>Heunggongvirae</taxon>
        <taxon>Uroviricota</taxon>
        <taxon>Caudoviricetes</taxon>
    </lineage>
</organism>
<dbReference type="InterPro" id="IPR054438">
    <property type="entry name" value="Struct_cement_gp24/gp6"/>
</dbReference>
<reference evidence="1" key="1">
    <citation type="journal article" date="2021" name="Proc. Natl. Acad. Sci. U.S.A.">
        <title>A Catalog of Tens of Thousands of Viruses from Human Metagenomes Reveals Hidden Associations with Chronic Diseases.</title>
        <authorList>
            <person name="Tisza M.J."/>
            <person name="Buck C.B."/>
        </authorList>
    </citation>
    <scope>NUCLEOTIDE SEQUENCE</scope>
    <source>
        <strain evidence="1">CtyWv1</strain>
    </source>
</reference>